<name>A0A5J9T310_9POAL</name>
<accession>A0A5J9T310</accession>
<evidence type="ECO:0000313" key="1">
    <source>
        <dbReference type="EMBL" id="TVU05753.1"/>
    </source>
</evidence>
<protein>
    <submittedName>
        <fullName evidence="1">Uncharacterized protein</fullName>
    </submittedName>
</protein>
<gene>
    <name evidence="1" type="ORF">EJB05_48934</name>
</gene>
<evidence type="ECO:0000313" key="2">
    <source>
        <dbReference type="Proteomes" id="UP000324897"/>
    </source>
</evidence>
<keyword evidence="2" id="KW-1185">Reference proteome</keyword>
<dbReference type="Proteomes" id="UP000324897">
    <property type="component" value="Unassembled WGS sequence"/>
</dbReference>
<dbReference type="EMBL" id="RWGY01000051">
    <property type="protein sequence ID" value="TVU05753.1"/>
    <property type="molecule type" value="Genomic_DNA"/>
</dbReference>
<comment type="caution">
    <text evidence="1">The sequence shown here is derived from an EMBL/GenBank/DDBJ whole genome shotgun (WGS) entry which is preliminary data.</text>
</comment>
<feature type="non-terminal residue" evidence="1">
    <location>
        <position position="1"/>
    </location>
</feature>
<dbReference type="Gramene" id="TVU05753">
    <property type="protein sequence ID" value="TVU05753"/>
    <property type="gene ID" value="EJB05_48934"/>
</dbReference>
<reference evidence="1 2" key="1">
    <citation type="journal article" date="2019" name="Sci. Rep.">
        <title>A high-quality genome of Eragrostis curvula grass provides insights into Poaceae evolution and supports new strategies to enhance forage quality.</title>
        <authorList>
            <person name="Carballo J."/>
            <person name="Santos B.A.C.M."/>
            <person name="Zappacosta D."/>
            <person name="Garbus I."/>
            <person name="Selva J.P."/>
            <person name="Gallo C.A."/>
            <person name="Diaz A."/>
            <person name="Albertini E."/>
            <person name="Caccamo M."/>
            <person name="Echenique V."/>
        </authorList>
    </citation>
    <scope>NUCLEOTIDE SEQUENCE [LARGE SCALE GENOMIC DNA]</scope>
    <source>
        <strain evidence="2">cv. Victoria</strain>
        <tissue evidence="1">Leaf</tissue>
    </source>
</reference>
<sequence>MDKFRQWMASEEWRNNDDCLSNRQWWDNVKYLLDTVRIEYMNNNTLMVAAGVLNPEAHYKFDFHSEPEYLKELAIAIERMADSPDSAVWAISEFQFFKAKRGMFLRQFCLILPNS</sequence>
<organism evidence="1 2">
    <name type="scientific">Eragrostis curvula</name>
    <name type="common">weeping love grass</name>
    <dbReference type="NCBI Taxonomy" id="38414"/>
    <lineage>
        <taxon>Eukaryota</taxon>
        <taxon>Viridiplantae</taxon>
        <taxon>Streptophyta</taxon>
        <taxon>Embryophyta</taxon>
        <taxon>Tracheophyta</taxon>
        <taxon>Spermatophyta</taxon>
        <taxon>Magnoliopsida</taxon>
        <taxon>Liliopsida</taxon>
        <taxon>Poales</taxon>
        <taxon>Poaceae</taxon>
        <taxon>PACMAD clade</taxon>
        <taxon>Chloridoideae</taxon>
        <taxon>Eragrostideae</taxon>
        <taxon>Eragrostidinae</taxon>
        <taxon>Eragrostis</taxon>
    </lineage>
</organism>
<proteinExistence type="predicted"/>
<dbReference type="AlphaFoldDB" id="A0A5J9T310"/>